<sequence>MSRPFGEIVADHFRCRVRGVRSEKEGWRDSRSAELGAHVEIRGRKRFRLPAGRGARRVSSLSNGLRDTVDEITLLPEERE</sequence>
<dbReference type="EMBL" id="JBIAZU010000001">
    <property type="protein sequence ID" value="MFF5288119.1"/>
    <property type="molecule type" value="Genomic_DNA"/>
</dbReference>
<reference evidence="1 2" key="1">
    <citation type="submission" date="2024-10" db="EMBL/GenBank/DDBJ databases">
        <title>The Natural Products Discovery Center: Release of the First 8490 Sequenced Strains for Exploring Actinobacteria Biosynthetic Diversity.</title>
        <authorList>
            <person name="Kalkreuter E."/>
            <person name="Kautsar S.A."/>
            <person name="Yang D."/>
            <person name="Bader C.D."/>
            <person name="Teijaro C.N."/>
            <person name="Fluegel L."/>
            <person name="Davis C.M."/>
            <person name="Simpson J.R."/>
            <person name="Lauterbach L."/>
            <person name="Steele A.D."/>
            <person name="Gui C."/>
            <person name="Meng S."/>
            <person name="Li G."/>
            <person name="Viehrig K."/>
            <person name="Ye F."/>
            <person name="Su P."/>
            <person name="Kiefer A.F."/>
            <person name="Nichols A."/>
            <person name="Cepeda A.J."/>
            <person name="Yan W."/>
            <person name="Fan B."/>
            <person name="Jiang Y."/>
            <person name="Adhikari A."/>
            <person name="Zheng C.-J."/>
            <person name="Schuster L."/>
            <person name="Cowan T.M."/>
            <person name="Smanski M.J."/>
            <person name="Chevrette M.G."/>
            <person name="De Carvalho L.P.S."/>
            <person name="Shen B."/>
        </authorList>
    </citation>
    <scope>NUCLEOTIDE SEQUENCE [LARGE SCALE GENOMIC DNA]</scope>
    <source>
        <strain evidence="1 2">NPDC000087</strain>
    </source>
</reference>
<accession>A0ABW6W5V1</accession>
<proteinExistence type="predicted"/>
<organism evidence="1 2">
    <name type="scientific">Paractinoplanes globisporus</name>
    <dbReference type="NCBI Taxonomy" id="113565"/>
    <lineage>
        <taxon>Bacteria</taxon>
        <taxon>Bacillati</taxon>
        <taxon>Actinomycetota</taxon>
        <taxon>Actinomycetes</taxon>
        <taxon>Micromonosporales</taxon>
        <taxon>Micromonosporaceae</taxon>
        <taxon>Paractinoplanes</taxon>
    </lineage>
</organism>
<evidence type="ECO:0000313" key="1">
    <source>
        <dbReference type="EMBL" id="MFF5288119.1"/>
    </source>
</evidence>
<gene>
    <name evidence="1" type="ORF">ACFY35_01685</name>
</gene>
<dbReference type="RefSeq" id="WP_020518553.1">
    <property type="nucleotide sequence ID" value="NZ_JBIAZU010000001.1"/>
</dbReference>
<evidence type="ECO:0000313" key="2">
    <source>
        <dbReference type="Proteomes" id="UP001602245"/>
    </source>
</evidence>
<name>A0ABW6W5V1_9ACTN</name>
<protein>
    <submittedName>
        <fullName evidence="1">Uncharacterized protein</fullName>
    </submittedName>
</protein>
<comment type="caution">
    <text evidence="1">The sequence shown here is derived from an EMBL/GenBank/DDBJ whole genome shotgun (WGS) entry which is preliminary data.</text>
</comment>
<keyword evidence="2" id="KW-1185">Reference proteome</keyword>
<dbReference type="Proteomes" id="UP001602245">
    <property type="component" value="Unassembled WGS sequence"/>
</dbReference>